<accession>A0ACB8ZGN7</accession>
<organism evidence="1 2">
    <name type="scientific">Arctium lappa</name>
    <name type="common">Greater burdock</name>
    <name type="synonym">Lappa major</name>
    <dbReference type="NCBI Taxonomy" id="4217"/>
    <lineage>
        <taxon>Eukaryota</taxon>
        <taxon>Viridiplantae</taxon>
        <taxon>Streptophyta</taxon>
        <taxon>Embryophyta</taxon>
        <taxon>Tracheophyta</taxon>
        <taxon>Spermatophyta</taxon>
        <taxon>Magnoliopsida</taxon>
        <taxon>eudicotyledons</taxon>
        <taxon>Gunneridae</taxon>
        <taxon>Pentapetalae</taxon>
        <taxon>asterids</taxon>
        <taxon>campanulids</taxon>
        <taxon>Asterales</taxon>
        <taxon>Asteraceae</taxon>
        <taxon>Carduoideae</taxon>
        <taxon>Cardueae</taxon>
        <taxon>Arctiinae</taxon>
        <taxon>Arctium</taxon>
    </lineage>
</organism>
<gene>
    <name evidence="1" type="ORF">L6452_29650</name>
</gene>
<reference evidence="1 2" key="2">
    <citation type="journal article" date="2022" name="Mol. Ecol. Resour.">
        <title>The genomes of chicory, endive, great burdock and yacon provide insights into Asteraceae paleo-polyploidization history and plant inulin production.</title>
        <authorList>
            <person name="Fan W."/>
            <person name="Wang S."/>
            <person name="Wang H."/>
            <person name="Wang A."/>
            <person name="Jiang F."/>
            <person name="Liu H."/>
            <person name="Zhao H."/>
            <person name="Xu D."/>
            <person name="Zhang Y."/>
        </authorList>
    </citation>
    <scope>NUCLEOTIDE SEQUENCE [LARGE SCALE GENOMIC DNA]</scope>
    <source>
        <strain evidence="2">cv. Niubang</strain>
    </source>
</reference>
<proteinExistence type="predicted"/>
<reference evidence="2" key="1">
    <citation type="journal article" date="2022" name="Mol. Ecol. Resour.">
        <title>The genomes of chicory, endive, great burdock and yacon provide insights into Asteraceae palaeo-polyploidization history and plant inulin production.</title>
        <authorList>
            <person name="Fan W."/>
            <person name="Wang S."/>
            <person name="Wang H."/>
            <person name="Wang A."/>
            <person name="Jiang F."/>
            <person name="Liu H."/>
            <person name="Zhao H."/>
            <person name="Xu D."/>
            <person name="Zhang Y."/>
        </authorList>
    </citation>
    <scope>NUCLEOTIDE SEQUENCE [LARGE SCALE GENOMIC DNA]</scope>
    <source>
        <strain evidence="2">cv. Niubang</strain>
    </source>
</reference>
<dbReference type="EMBL" id="CM042056">
    <property type="protein sequence ID" value="KAI3696977.1"/>
    <property type="molecule type" value="Genomic_DNA"/>
</dbReference>
<dbReference type="Proteomes" id="UP001055879">
    <property type="component" value="Linkage Group LG10"/>
</dbReference>
<keyword evidence="2" id="KW-1185">Reference proteome</keyword>
<evidence type="ECO:0000313" key="2">
    <source>
        <dbReference type="Proteomes" id="UP001055879"/>
    </source>
</evidence>
<protein>
    <submittedName>
        <fullName evidence="1">Uncharacterized protein</fullName>
    </submittedName>
</protein>
<sequence length="156" mass="18205">MLPIQFTLIASTIDALIIIIIDALIIFFFKLQARNELQDLDELRNMITIVSLHGSYIRIFEKKKKRRRLRYHQYAEPLIRRLKGLHPILLPTFFFLSLLNHTATFCNLSLFRQIHLTAAVLNPNSYLIASEKVGSPVVCRRHINARFLMVNTNFVN</sequence>
<evidence type="ECO:0000313" key="1">
    <source>
        <dbReference type="EMBL" id="KAI3696977.1"/>
    </source>
</evidence>
<comment type="caution">
    <text evidence="1">The sequence shown here is derived from an EMBL/GenBank/DDBJ whole genome shotgun (WGS) entry which is preliminary data.</text>
</comment>
<name>A0ACB8ZGN7_ARCLA</name>